<evidence type="ECO:0000256" key="2">
    <source>
        <dbReference type="ARBA" id="ARBA00023110"/>
    </source>
</evidence>
<keyword evidence="2 4" id="KW-0697">Rotamase</keyword>
<organism evidence="6 7">
    <name type="scientific">Shewanella gaetbuli</name>
    <dbReference type="NCBI Taxonomy" id="220752"/>
    <lineage>
        <taxon>Bacteria</taxon>
        <taxon>Pseudomonadati</taxon>
        <taxon>Pseudomonadota</taxon>
        <taxon>Gammaproteobacteria</taxon>
        <taxon>Alteromonadales</taxon>
        <taxon>Shewanellaceae</taxon>
        <taxon>Shewanella</taxon>
    </lineage>
</organism>
<feature type="domain" description="PPIase cyclophilin-type" evidence="5">
    <location>
        <begin position="49"/>
        <end position="206"/>
    </location>
</feature>
<dbReference type="PROSITE" id="PS51257">
    <property type="entry name" value="PROKAR_LIPOPROTEIN"/>
    <property type="match status" value="1"/>
</dbReference>
<dbReference type="Gene3D" id="2.40.100.10">
    <property type="entry name" value="Cyclophilin-like"/>
    <property type="match status" value="1"/>
</dbReference>
<dbReference type="InterPro" id="IPR002130">
    <property type="entry name" value="Cyclophilin-type_PPIase_dom"/>
</dbReference>
<comment type="similarity">
    <text evidence="1 4">Belongs to the cyclophilin-type PPIase family.</text>
</comment>
<dbReference type="Pfam" id="PF00160">
    <property type="entry name" value="Pro_isomerase"/>
    <property type="match status" value="1"/>
</dbReference>
<evidence type="ECO:0000259" key="5">
    <source>
        <dbReference type="PROSITE" id="PS50072"/>
    </source>
</evidence>
<dbReference type="InterPro" id="IPR029000">
    <property type="entry name" value="Cyclophilin-like_dom_sf"/>
</dbReference>
<dbReference type="Proteomes" id="UP001139333">
    <property type="component" value="Unassembled WGS sequence"/>
</dbReference>
<accession>A0A9X1ZH58</accession>
<dbReference type="EMBL" id="JAKIKP010000002">
    <property type="protein sequence ID" value="MCL1141653.1"/>
    <property type="molecule type" value="Genomic_DNA"/>
</dbReference>
<protein>
    <recommendedName>
        <fullName evidence="4">Peptidyl-prolyl cis-trans isomerase</fullName>
        <shortName evidence="4">PPIase</shortName>
        <ecNumber evidence="4">5.2.1.8</ecNumber>
    </recommendedName>
</protein>
<dbReference type="SUPFAM" id="SSF50891">
    <property type="entry name" value="Cyclophilin-like"/>
    <property type="match status" value="1"/>
</dbReference>
<dbReference type="RefSeq" id="WP_248994346.1">
    <property type="nucleotide sequence ID" value="NZ_JAKIKP010000002.1"/>
</dbReference>
<dbReference type="InterPro" id="IPR044665">
    <property type="entry name" value="E_coli_cyclophilin_A-like"/>
</dbReference>
<dbReference type="GO" id="GO:0003755">
    <property type="term" value="F:peptidyl-prolyl cis-trans isomerase activity"/>
    <property type="evidence" value="ECO:0007669"/>
    <property type="project" value="UniProtKB-UniRule"/>
</dbReference>
<gene>
    <name evidence="6" type="ORF">L2672_02900</name>
</gene>
<comment type="caution">
    <text evidence="6">The sequence shown here is derived from an EMBL/GenBank/DDBJ whole genome shotgun (WGS) entry which is preliminary data.</text>
</comment>
<comment type="catalytic activity">
    <reaction evidence="4">
        <text>[protein]-peptidylproline (omega=180) = [protein]-peptidylproline (omega=0)</text>
        <dbReference type="Rhea" id="RHEA:16237"/>
        <dbReference type="Rhea" id="RHEA-COMP:10747"/>
        <dbReference type="Rhea" id="RHEA-COMP:10748"/>
        <dbReference type="ChEBI" id="CHEBI:83833"/>
        <dbReference type="ChEBI" id="CHEBI:83834"/>
        <dbReference type="EC" id="5.2.1.8"/>
    </reaction>
</comment>
<evidence type="ECO:0000313" key="6">
    <source>
        <dbReference type="EMBL" id="MCL1141653.1"/>
    </source>
</evidence>
<dbReference type="AlphaFoldDB" id="A0A9X1ZH58"/>
<keyword evidence="3 4" id="KW-0413">Isomerase</keyword>
<sequence>MKPYLILSALIALSACGGSDSSDGSTPPTPLPPPTPAPELVVNSCYSVDTTMGAFTLGIDETNMPITSANFIRYVDEGFYNGTIFHRIVNNFVNQAGGFETGLEYKTPYDPIVNESSVGLENDRGTIAMARTQVLDSATSQFFINIHDNDGLNYPSQGGYAVFGKVVEGIEVIDIMNAVNTQSVIKGNAVFNDVPVEDIVINSIIATECPS</sequence>
<evidence type="ECO:0000256" key="3">
    <source>
        <dbReference type="ARBA" id="ARBA00023235"/>
    </source>
</evidence>
<keyword evidence="7" id="KW-1185">Reference proteome</keyword>
<evidence type="ECO:0000256" key="1">
    <source>
        <dbReference type="ARBA" id="ARBA00007365"/>
    </source>
</evidence>
<feature type="signal peptide" evidence="4">
    <location>
        <begin position="1"/>
        <end position="17"/>
    </location>
</feature>
<name>A0A9X1ZH58_9GAMM</name>
<evidence type="ECO:0000313" key="7">
    <source>
        <dbReference type="Proteomes" id="UP001139333"/>
    </source>
</evidence>
<dbReference type="InterPro" id="IPR020892">
    <property type="entry name" value="Cyclophilin-type_PPIase_CS"/>
</dbReference>
<keyword evidence="4" id="KW-0732">Signal</keyword>
<reference evidence="6" key="1">
    <citation type="submission" date="2022-01" db="EMBL/GenBank/DDBJ databases">
        <title>Whole genome-based taxonomy of the Shewanellaceae.</title>
        <authorList>
            <person name="Martin-Rodriguez A.J."/>
        </authorList>
    </citation>
    <scope>NUCLEOTIDE SEQUENCE</scope>
    <source>
        <strain evidence="6">DSM 16422</strain>
    </source>
</reference>
<dbReference type="PRINTS" id="PR00153">
    <property type="entry name" value="CSAPPISMRASE"/>
</dbReference>
<comment type="function">
    <text evidence="4">PPIases accelerate the folding of proteins. It catalyzes the cis-trans isomerization of proline imidic peptide bonds in oligopeptides.</text>
</comment>
<evidence type="ECO:0000256" key="4">
    <source>
        <dbReference type="RuleBase" id="RU363019"/>
    </source>
</evidence>
<dbReference type="EC" id="5.2.1.8" evidence="4"/>
<dbReference type="PROSITE" id="PS50072">
    <property type="entry name" value="CSA_PPIASE_2"/>
    <property type="match status" value="1"/>
</dbReference>
<dbReference type="PANTHER" id="PTHR43246">
    <property type="entry name" value="PEPTIDYL-PROLYL CIS-TRANS ISOMERASE CYP38, CHLOROPLASTIC"/>
    <property type="match status" value="1"/>
</dbReference>
<feature type="chain" id="PRO_5041014798" description="Peptidyl-prolyl cis-trans isomerase" evidence="4">
    <location>
        <begin position="18"/>
        <end position="211"/>
    </location>
</feature>
<dbReference type="GO" id="GO:0006457">
    <property type="term" value="P:protein folding"/>
    <property type="evidence" value="ECO:0007669"/>
    <property type="project" value="InterPro"/>
</dbReference>
<dbReference type="PROSITE" id="PS00170">
    <property type="entry name" value="CSA_PPIASE_1"/>
    <property type="match status" value="1"/>
</dbReference>
<proteinExistence type="inferred from homology"/>